<feature type="transmembrane region" description="Helical" evidence="6">
    <location>
        <begin position="39"/>
        <end position="60"/>
    </location>
</feature>
<dbReference type="PANTHER" id="PTHR30086">
    <property type="entry name" value="ARGININE EXPORTER PROTEIN ARGO"/>
    <property type="match status" value="1"/>
</dbReference>
<feature type="transmembrane region" description="Helical" evidence="6">
    <location>
        <begin position="183"/>
        <end position="202"/>
    </location>
</feature>
<keyword evidence="2" id="KW-1003">Cell membrane</keyword>
<evidence type="ECO:0000313" key="8">
    <source>
        <dbReference type="EMBL" id="SPX62873.1"/>
    </source>
</evidence>
<dbReference type="GO" id="GO:0005886">
    <property type="term" value="C:plasma membrane"/>
    <property type="evidence" value="ECO:0007669"/>
    <property type="project" value="UniProtKB-SubCell"/>
</dbReference>
<dbReference type="AlphaFoldDB" id="A0A0W0U9L4"/>
<evidence type="ECO:0000313" key="7">
    <source>
        <dbReference type="EMBL" id="KTD04332.1"/>
    </source>
</evidence>
<dbReference type="Proteomes" id="UP000054698">
    <property type="component" value="Unassembled WGS sequence"/>
</dbReference>
<accession>A0A0W0U9L4</accession>
<evidence type="ECO:0000256" key="5">
    <source>
        <dbReference type="ARBA" id="ARBA00023136"/>
    </source>
</evidence>
<dbReference type="Proteomes" id="UP000251942">
    <property type="component" value="Unassembled WGS sequence"/>
</dbReference>
<reference evidence="11 12" key="2">
    <citation type="submission" date="2018-06" db="EMBL/GenBank/DDBJ databases">
        <authorList>
            <consortium name="Pathogen Informatics"/>
            <person name="Doyle S."/>
        </authorList>
    </citation>
    <scope>NUCLEOTIDE SEQUENCE [LARGE SCALE GENOMIC DNA]</scope>
    <source>
        <strain evidence="9 12">NCTC11978</strain>
        <strain evidence="8 11">NCTC12022</strain>
    </source>
</reference>
<dbReference type="EMBL" id="UASS01000040">
    <property type="protein sequence ID" value="SPX62873.1"/>
    <property type="molecule type" value="Genomic_DNA"/>
</dbReference>
<keyword evidence="3 6" id="KW-0812">Transmembrane</keyword>
<evidence type="ECO:0000313" key="10">
    <source>
        <dbReference type="Proteomes" id="UP000054698"/>
    </source>
</evidence>
<reference evidence="7 10" key="1">
    <citation type="submission" date="2015-11" db="EMBL/GenBank/DDBJ databases">
        <title>Genomic analysis of 38 Legionella species identifies large and diverse effector repertoires.</title>
        <authorList>
            <person name="Burstein D."/>
            <person name="Amaro F."/>
            <person name="Zusman T."/>
            <person name="Lifshitz Z."/>
            <person name="Cohen O."/>
            <person name="Gilbert J.A."/>
            <person name="Pupko T."/>
            <person name="Shuman H.A."/>
            <person name="Segal G."/>
        </authorList>
    </citation>
    <scope>NUCLEOTIDE SEQUENCE [LARGE SCALE GENOMIC DNA]</scope>
    <source>
        <strain evidence="7 10">WO-44C</strain>
    </source>
</reference>
<name>A0A0W0U9L4_9GAMM</name>
<organism evidence="7 10">
    <name type="scientific">Legionella feeleii</name>
    <dbReference type="NCBI Taxonomy" id="453"/>
    <lineage>
        <taxon>Bacteria</taxon>
        <taxon>Pseudomonadati</taxon>
        <taxon>Pseudomonadota</taxon>
        <taxon>Gammaproteobacteria</taxon>
        <taxon>Legionellales</taxon>
        <taxon>Legionellaceae</taxon>
        <taxon>Legionella</taxon>
    </lineage>
</organism>
<evidence type="ECO:0000256" key="6">
    <source>
        <dbReference type="SAM" id="Phobius"/>
    </source>
</evidence>
<dbReference type="RefSeq" id="WP_058443377.1">
    <property type="nucleotide sequence ID" value="NZ_CAAAHT010000013.1"/>
</dbReference>
<keyword evidence="10" id="KW-1185">Reference proteome</keyword>
<evidence type="ECO:0000313" key="12">
    <source>
        <dbReference type="Proteomes" id="UP000254033"/>
    </source>
</evidence>
<dbReference type="OrthoDB" id="5638726at2"/>
<dbReference type="Pfam" id="PF01810">
    <property type="entry name" value="LysE"/>
    <property type="match status" value="1"/>
</dbReference>
<dbReference type="InterPro" id="IPR001123">
    <property type="entry name" value="LeuE-type"/>
</dbReference>
<feature type="transmembrane region" description="Helical" evidence="6">
    <location>
        <begin position="143"/>
        <end position="163"/>
    </location>
</feature>
<sequence>MIILFLKGLIVGIAIAAPVGPIGILCIQRSLHNGFQIGLMSGLGAALADSVYGVIAGFGLTALSSFLLTQQFWIRLIGGLFLLYFGIKLFLADPKARATRDEERSLWHAFATTFLLTLTNPATILSFMAIFAGLGLGSTVTDFIHAFILVSGITLGSALWWLLLSSFVAFKLRHRLSPKVMRYINRFSGIIILFFGVFALSMR</sequence>
<proteinExistence type="predicted"/>
<feature type="transmembrane region" description="Helical" evidence="6">
    <location>
        <begin position="72"/>
        <end position="91"/>
    </location>
</feature>
<dbReference type="PATRIC" id="fig|453.4.peg.178"/>
<evidence type="ECO:0000256" key="2">
    <source>
        <dbReference type="ARBA" id="ARBA00022475"/>
    </source>
</evidence>
<dbReference type="EMBL" id="UGNY01000001">
    <property type="protein sequence ID" value="STX38083.1"/>
    <property type="molecule type" value="Genomic_DNA"/>
</dbReference>
<dbReference type="EMBL" id="LNYB01000008">
    <property type="protein sequence ID" value="KTD04332.1"/>
    <property type="molecule type" value="Genomic_DNA"/>
</dbReference>
<comment type="subcellular location">
    <subcellularLocation>
        <location evidence="1">Cell membrane</location>
        <topology evidence="1">Multi-pass membrane protein</topology>
    </subcellularLocation>
</comment>
<keyword evidence="4 6" id="KW-1133">Transmembrane helix</keyword>
<gene>
    <name evidence="7" type="ORF">Lfee_0159</name>
    <name evidence="9" type="ORF">NCTC11978_01263</name>
    <name evidence="8" type="ORF">NCTC12022_03642</name>
</gene>
<evidence type="ECO:0000313" key="9">
    <source>
        <dbReference type="EMBL" id="STX38083.1"/>
    </source>
</evidence>
<evidence type="ECO:0000313" key="11">
    <source>
        <dbReference type="Proteomes" id="UP000251942"/>
    </source>
</evidence>
<keyword evidence="5 6" id="KW-0472">Membrane</keyword>
<dbReference type="PANTHER" id="PTHR30086:SF20">
    <property type="entry name" value="ARGININE EXPORTER PROTEIN ARGO-RELATED"/>
    <property type="match status" value="1"/>
</dbReference>
<feature type="transmembrane region" description="Helical" evidence="6">
    <location>
        <begin position="112"/>
        <end position="137"/>
    </location>
</feature>
<dbReference type="Proteomes" id="UP000254033">
    <property type="component" value="Unassembled WGS sequence"/>
</dbReference>
<evidence type="ECO:0000256" key="3">
    <source>
        <dbReference type="ARBA" id="ARBA00022692"/>
    </source>
</evidence>
<protein>
    <submittedName>
        <fullName evidence="7">Arginine exporter protein</fullName>
    </submittedName>
</protein>
<dbReference type="GO" id="GO:0015171">
    <property type="term" value="F:amino acid transmembrane transporter activity"/>
    <property type="evidence" value="ECO:0007669"/>
    <property type="project" value="TreeGrafter"/>
</dbReference>
<evidence type="ECO:0000256" key="4">
    <source>
        <dbReference type="ARBA" id="ARBA00022989"/>
    </source>
</evidence>
<feature type="transmembrane region" description="Helical" evidence="6">
    <location>
        <begin position="6"/>
        <end position="27"/>
    </location>
</feature>
<evidence type="ECO:0000256" key="1">
    <source>
        <dbReference type="ARBA" id="ARBA00004651"/>
    </source>
</evidence>